<dbReference type="OrthoDB" id="5920525at2759"/>
<dbReference type="SMART" id="SM00343">
    <property type="entry name" value="ZnF_C2HC"/>
    <property type="match status" value="2"/>
</dbReference>
<sequence>MYYAKAANFNKKGNEVKQLHKCSLCDKFHWEDKCILYPTKEKKIERVKQLNICFKCFSKGHKSKECKKEIFCFSCKKHGHNSAFCLKNSENNAYFNKNIESFKNKGFHNFQRDKRICMTIENEEENNNVLLNNLVENDSKFQTNLENNNEKEEITSDIENDKNDIFINNFSKNNDKINTLSQTLLPISTAKVSNGNKIEQAHIFLDSGCEISLILNSFAEKLELKPLMYKKFRGKGLFNKSIVVTSPVFEFEVYLQNEEKIKITARGTDDLVEKLRKFDNKQTQKNENSFLNSKMLYDLTPHILIGIDYFGKILGLPEINSGFNILKTKIGNIVIGKGKIREKTESINICQVTSEQKIHNWWELEGFGISDNPTEKDDDFAKTHFEKTVSRDKNGRYAIEWPTKNKIEISDNLWIAKKRLESVWNKLNRTPELLVEYNKLFDEQLKNGIIEKCEEMYGRTSVHYIPHHCVINEQKKKVRIVFDASCRTKEGLSLNNIILRGPVLLPDICGVLLRFRNQKIMISADVKSAFHQISLKENQRDFTRFLWLKNPNTAPIDGNLIKFRFVRMPFGVIAAPFLLAAVINYHLERQGGNFGKELKKGTYADNVFFGAESEKEAIDKCKNALKIFKEAKMDLHEFNANSGSL</sequence>
<dbReference type="GO" id="GO:0019899">
    <property type="term" value="F:enzyme binding"/>
    <property type="evidence" value="ECO:0007669"/>
    <property type="project" value="UniProtKB-ARBA"/>
</dbReference>
<comment type="caution">
    <text evidence="4">The sequence shown here is derived from an EMBL/GenBank/DDBJ whole genome shotgun (WGS) entry which is preliminary data.</text>
</comment>
<dbReference type="Gene3D" id="3.30.70.270">
    <property type="match status" value="1"/>
</dbReference>
<dbReference type="Gene3D" id="3.10.10.10">
    <property type="entry name" value="HIV Type 1 Reverse Transcriptase, subunit A, domain 1"/>
    <property type="match status" value="1"/>
</dbReference>
<dbReference type="InterPro" id="IPR001878">
    <property type="entry name" value="Znf_CCHC"/>
</dbReference>
<dbReference type="InterPro" id="IPR000477">
    <property type="entry name" value="RT_dom"/>
</dbReference>
<proteinExistence type="predicted"/>
<dbReference type="GO" id="GO:0003676">
    <property type="term" value="F:nucleic acid binding"/>
    <property type="evidence" value="ECO:0007669"/>
    <property type="project" value="InterPro"/>
</dbReference>
<dbReference type="Gene3D" id="4.10.60.10">
    <property type="entry name" value="Zinc finger, CCHC-type"/>
    <property type="match status" value="1"/>
</dbReference>
<keyword evidence="2" id="KW-1133">Transmembrane helix</keyword>
<dbReference type="Pfam" id="PF00078">
    <property type="entry name" value="RVT_1"/>
    <property type="match status" value="1"/>
</dbReference>
<dbReference type="GO" id="GO:0008270">
    <property type="term" value="F:zinc ion binding"/>
    <property type="evidence" value="ECO:0007669"/>
    <property type="project" value="UniProtKB-KW"/>
</dbReference>
<keyword evidence="1" id="KW-0863">Zinc-finger</keyword>
<dbReference type="EMBL" id="CAJEWN010000463">
    <property type="protein sequence ID" value="CAD2183295.1"/>
    <property type="molecule type" value="Genomic_DNA"/>
</dbReference>
<evidence type="ECO:0000256" key="1">
    <source>
        <dbReference type="PROSITE-ProRule" id="PRU00047"/>
    </source>
</evidence>
<accession>A0A6V7W843</accession>
<evidence type="ECO:0000256" key="2">
    <source>
        <dbReference type="SAM" id="Phobius"/>
    </source>
</evidence>
<evidence type="ECO:0000313" key="5">
    <source>
        <dbReference type="Proteomes" id="UP000580250"/>
    </source>
</evidence>
<dbReference type="InterPro" id="IPR043128">
    <property type="entry name" value="Rev_trsase/Diguanyl_cyclase"/>
</dbReference>
<keyword evidence="1" id="KW-0862">Zinc</keyword>
<feature type="transmembrane region" description="Helical" evidence="2">
    <location>
        <begin position="568"/>
        <end position="587"/>
    </location>
</feature>
<dbReference type="PANTHER" id="PTHR47331:SF5">
    <property type="entry name" value="RIBONUCLEASE H"/>
    <property type="match status" value="1"/>
</dbReference>
<keyword evidence="1" id="KW-0479">Metal-binding</keyword>
<dbReference type="InterPro" id="IPR043502">
    <property type="entry name" value="DNA/RNA_pol_sf"/>
</dbReference>
<dbReference type="Proteomes" id="UP000580250">
    <property type="component" value="Unassembled WGS sequence"/>
</dbReference>
<dbReference type="SUPFAM" id="SSF57756">
    <property type="entry name" value="Retrovirus zinc finger-like domains"/>
    <property type="match status" value="1"/>
</dbReference>
<dbReference type="AlphaFoldDB" id="A0A6V7W843"/>
<organism evidence="4 5">
    <name type="scientific">Meloidogyne enterolobii</name>
    <name type="common">Root-knot nematode worm</name>
    <name type="synonym">Meloidogyne mayaguensis</name>
    <dbReference type="NCBI Taxonomy" id="390850"/>
    <lineage>
        <taxon>Eukaryota</taxon>
        <taxon>Metazoa</taxon>
        <taxon>Ecdysozoa</taxon>
        <taxon>Nematoda</taxon>
        <taxon>Chromadorea</taxon>
        <taxon>Rhabditida</taxon>
        <taxon>Tylenchina</taxon>
        <taxon>Tylenchomorpha</taxon>
        <taxon>Tylenchoidea</taxon>
        <taxon>Meloidogynidae</taxon>
        <taxon>Meloidogyninae</taxon>
        <taxon>Meloidogyne</taxon>
    </lineage>
</organism>
<evidence type="ECO:0000259" key="3">
    <source>
        <dbReference type="PROSITE" id="PS50158"/>
    </source>
</evidence>
<dbReference type="InterPro" id="IPR036875">
    <property type="entry name" value="Znf_CCHC_sf"/>
</dbReference>
<reference evidence="4 5" key="1">
    <citation type="submission" date="2020-08" db="EMBL/GenBank/DDBJ databases">
        <authorList>
            <person name="Koutsovoulos G."/>
            <person name="Danchin GJ E."/>
        </authorList>
    </citation>
    <scope>NUCLEOTIDE SEQUENCE [LARGE SCALE GENOMIC DNA]</scope>
</reference>
<feature type="domain" description="CCHC-type" evidence="3">
    <location>
        <begin position="53"/>
        <end position="68"/>
    </location>
</feature>
<keyword evidence="2" id="KW-0472">Membrane</keyword>
<dbReference type="PROSITE" id="PS50158">
    <property type="entry name" value="ZF_CCHC"/>
    <property type="match status" value="1"/>
</dbReference>
<gene>
    <name evidence="4" type="ORF">MENT_LOCUS35578</name>
</gene>
<evidence type="ECO:0000313" key="4">
    <source>
        <dbReference type="EMBL" id="CAD2183295.1"/>
    </source>
</evidence>
<keyword evidence="2" id="KW-0812">Transmembrane</keyword>
<name>A0A6V7W843_MELEN</name>
<dbReference type="SUPFAM" id="SSF56672">
    <property type="entry name" value="DNA/RNA polymerases"/>
    <property type="match status" value="1"/>
</dbReference>
<protein>
    <recommendedName>
        <fullName evidence="3">CCHC-type domain-containing protein</fullName>
    </recommendedName>
</protein>
<dbReference type="PANTHER" id="PTHR47331">
    <property type="entry name" value="PHD-TYPE DOMAIN-CONTAINING PROTEIN"/>
    <property type="match status" value="1"/>
</dbReference>